<dbReference type="EMBL" id="WBMP01000036">
    <property type="protein sequence ID" value="KAE8543758.1"/>
    <property type="molecule type" value="Genomic_DNA"/>
</dbReference>
<dbReference type="AlphaFoldDB" id="A0A833N9H1"/>
<organism evidence="1 2">
    <name type="scientific">Marinobacter nauticus</name>
    <name type="common">Marinobacter hydrocarbonoclasticus</name>
    <name type="synonym">Marinobacter aquaeolei</name>
    <dbReference type="NCBI Taxonomy" id="2743"/>
    <lineage>
        <taxon>Bacteria</taxon>
        <taxon>Pseudomonadati</taxon>
        <taxon>Pseudomonadota</taxon>
        <taxon>Gammaproteobacteria</taxon>
        <taxon>Pseudomonadales</taxon>
        <taxon>Marinobacteraceae</taxon>
        <taxon>Marinobacter</taxon>
    </lineage>
</organism>
<gene>
    <name evidence="1" type="ORF">F6453_3912</name>
</gene>
<dbReference type="Proteomes" id="UP000469950">
    <property type="component" value="Unassembled WGS sequence"/>
</dbReference>
<protein>
    <submittedName>
        <fullName evidence="1">Uncharacterized protein</fullName>
    </submittedName>
</protein>
<name>A0A833N9H1_MARNT</name>
<sequence length="37" mass="4443">MHFQVRCDFFNGQYLISHITWPVSKEFKVVQMILEGN</sequence>
<proteinExistence type="predicted"/>
<evidence type="ECO:0000313" key="1">
    <source>
        <dbReference type="EMBL" id="KAE8543758.1"/>
    </source>
</evidence>
<reference evidence="1 2" key="1">
    <citation type="submission" date="2019-10" db="EMBL/GenBank/DDBJ databases">
        <title>Draft genome sequence of Marinobacter hydrocarbonoclasticus NCT7M from the microbiome of the marine copepod.</title>
        <authorList>
            <person name="Nuttall R."/>
            <person name="Sharma G."/>
            <person name="Moisander P."/>
        </authorList>
    </citation>
    <scope>NUCLEOTIDE SEQUENCE [LARGE SCALE GENOMIC DNA]</scope>
    <source>
        <strain evidence="1 2">NCT7M</strain>
    </source>
</reference>
<comment type="caution">
    <text evidence="1">The sequence shown here is derived from an EMBL/GenBank/DDBJ whole genome shotgun (WGS) entry which is preliminary data.</text>
</comment>
<evidence type="ECO:0000313" key="2">
    <source>
        <dbReference type="Proteomes" id="UP000469950"/>
    </source>
</evidence>
<accession>A0A833N9H1</accession>